<dbReference type="Proteomes" id="UP000619041">
    <property type="component" value="Unassembled WGS sequence"/>
</dbReference>
<keyword evidence="3" id="KW-1185">Reference proteome</keyword>
<organism evidence="2 3">
    <name type="scientific">Tsuneonella deserti</name>
    <dbReference type="NCBI Taxonomy" id="2035528"/>
    <lineage>
        <taxon>Bacteria</taxon>
        <taxon>Pseudomonadati</taxon>
        <taxon>Pseudomonadota</taxon>
        <taxon>Alphaproteobacteria</taxon>
        <taxon>Sphingomonadales</taxon>
        <taxon>Erythrobacteraceae</taxon>
        <taxon>Tsuneonella</taxon>
    </lineage>
</organism>
<dbReference type="PROSITE" id="PS51257">
    <property type="entry name" value="PROKAR_LIPOPROTEIN"/>
    <property type="match status" value="1"/>
</dbReference>
<dbReference type="RefSeq" id="WP_188645121.1">
    <property type="nucleotide sequence ID" value="NZ_BMKL01000001.1"/>
</dbReference>
<evidence type="ECO:0000313" key="2">
    <source>
        <dbReference type="EMBL" id="GGE01304.1"/>
    </source>
</evidence>
<reference evidence="3" key="1">
    <citation type="journal article" date="2019" name="Int. J. Syst. Evol. Microbiol.">
        <title>The Global Catalogue of Microorganisms (GCM) 10K type strain sequencing project: providing services to taxonomists for standard genome sequencing and annotation.</title>
        <authorList>
            <consortium name="The Broad Institute Genomics Platform"/>
            <consortium name="The Broad Institute Genome Sequencing Center for Infectious Disease"/>
            <person name="Wu L."/>
            <person name="Ma J."/>
        </authorList>
    </citation>
    <scope>NUCLEOTIDE SEQUENCE [LARGE SCALE GENOMIC DNA]</scope>
    <source>
        <strain evidence="3">CGMCC 1.15959</strain>
    </source>
</reference>
<keyword evidence="1" id="KW-0732">Signal</keyword>
<protein>
    <recommendedName>
        <fullName evidence="4">DUF192 domain-containing protein</fullName>
    </recommendedName>
</protein>
<dbReference type="EMBL" id="BMKL01000001">
    <property type="protein sequence ID" value="GGE01304.1"/>
    <property type="molecule type" value="Genomic_DNA"/>
</dbReference>
<dbReference type="PANTHER" id="PTHR37953">
    <property type="entry name" value="UPF0127 PROTEIN MJ1496"/>
    <property type="match status" value="1"/>
</dbReference>
<sequence length="166" mass="17494">MTHLRPAMTFLALAALGAFSACSPQPAAEATPTAAAVSQRHPVSGLPVIPLSVATPKGKHTFRVEVARSSEEQARGLMFRNELGADEGMIFPREPADLASFWMKNTPLPLDIIFIGADRRILNIAANTVPYSLTPVSAAGLTTAVLEIPGGRAAQLGIVPGARVDW</sequence>
<dbReference type="Pfam" id="PF02643">
    <property type="entry name" value="DUF192"/>
    <property type="match status" value="1"/>
</dbReference>
<dbReference type="InterPro" id="IPR003795">
    <property type="entry name" value="DUF192"/>
</dbReference>
<name>A0ABQ1SBD2_9SPHN</name>
<dbReference type="PANTHER" id="PTHR37953:SF1">
    <property type="entry name" value="UPF0127 PROTEIN MJ1496"/>
    <property type="match status" value="1"/>
</dbReference>
<evidence type="ECO:0008006" key="4">
    <source>
        <dbReference type="Google" id="ProtNLM"/>
    </source>
</evidence>
<dbReference type="InterPro" id="IPR038695">
    <property type="entry name" value="Saro_0823-like_sf"/>
</dbReference>
<feature type="chain" id="PRO_5047006656" description="DUF192 domain-containing protein" evidence="1">
    <location>
        <begin position="28"/>
        <end position="166"/>
    </location>
</feature>
<dbReference type="Gene3D" id="2.60.120.1140">
    <property type="entry name" value="Protein of unknown function DUF192"/>
    <property type="match status" value="1"/>
</dbReference>
<evidence type="ECO:0000313" key="3">
    <source>
        <dbReference type="Proteomes" id="UP000619041"/>
    </source>
</evidence>
<proteinExistence type="predicted"/>
<gene>
    <name evidence="2" type="ORF">GCM10011515_21340</name>
</gene>
<comment type="caution">
    <text evidence="2">The sequence shown here is derived from an EMBL/GenBank/DDBJ whole genome shotgun (WGS) entry which is preliminary data.</text>
</comment>
<evidence type="ECO:0000256" key="1">
    <source>
        <dbReference type="SAM" id="SignalP"/>
    </source>
</evidence>
<accession>A0ABQ1SBD2</accession>
<feature type="signal peptide" evidence="1">
    <location>
        <begin position="1"/>
        <end position="27"/>
    </location>
</feature>